<gene>
    <name evidence="4" type="ordered locus">Metok_0435</name>
</gene>
<dbReference type="InterPro" id="IPR040372">
    <property type="entry name" value="YaeB-like"/>
</dbReference>
<dbReference type="RefSeq" id="WP_013866605.1">
    <property type="nucleotide sequence ID" value="NC_015636.1"/>
</dbReference>
<sequence>MEFKIHPIGYIKQLDDKTVLNIFEEYKEGLDGLKEGLKIVLILWFDKSDTPQKRKTLKVHPLGNPHNPIRGVFSTRSPIRPNPIALYEAKISKIDENNIFIEKIDAYEGTPIIDIKIAYNQ</sequence>
<protein>
    <submittedName>
        <fullName evidence="4">Uncharacterized protein family UPF0066</fullName>
    </submittedName>
</protein>
<dbReference type="NCBIfam" id="TIGR00104">
    <property type="entry name" value="tRNA_TsaA"/>
    <property type="match status" value="1"/>
</dbReference>
<dbReference type="eggNOG" id="arCOG00761">
    <property type="taxonomic scope" value="Archaea"/>
</dbReference>
<dbReference type="GeneID" id="10772557"/>
<dbReference type="InterPro" id="IPR036413">
    <property type="entry name" value="YaeB-like_sf"/>
</dbReference>
<evidence type="ECO:0000259" key="3">
    <source>
        <dbReference type="PROSITE" id="PS51668"/>
    </source>
</evidence>
<dbReference type="EMBL" id="CP002792">
    <property type="protein sequence ID" value="AEH06419.1"/>
    <property type="molecule type" value="Genomic_DNA"/>
</dbReference>
<dbReference type="Proteomes" id="UP000009296">
    <property type="component" value="Chromosome"/>
</dbReference>
<accession>F8AKS7</accession>
<proteinExistence type="inferred from homology"/>
<dbReference type="CDD" id="cd09281">
    <property type="entry name" value="UPF0066"/>
    <property type="match status" value="1"/>
</dbReference>
<dbReference type="PANTHER" id="PTHR12818:SF0">
    <property type="entry name" value="TRNA (ADENINE(37)-N6)-METHYLTRANSFERASE"/>
    <property type="match status" value="1"/>
</dbReference>
<evidence type="ECO:0000256" key="2">
    <source>
        <dbReference type="ARBA" id="ARBA00033753"/>
    </source>
</evidence>
<evidence type="ECO:0000256" key="1">
    <source>
        <dbReference type="ARBA" id="ARBA00022691"/>
    </source>
</evidence>
<dbReference type="InterPro" id="IPR036414">
    <property type="entry name" value="YaeB_N_sf"/>
</dbReference>
<dbReference type="PROSITE" id="PS01318">
    <property type="entry name" value="TSAA_1"/>
    <property type="match status" value="1"/>
</dbReference>
<evidence type="ECO:0000313" key="5">
    <source>
        <dbReference type="Proteomes" id="UP000009296"/>
    </source>
</evidence>
<organism evidence="4 5">
    <name type="scientific">Methanothermococcus okinawensis (strain DSM 14208 / JCM 11175 / IH1)</name>
    <dbReference type="NCBI Taxonomy" id="647113"/>
    <lineage>
        <taxon>Archaea</taxon>
        <taxon>Methanobacteriati</taxon>
        <taxon>Methanobacteriota</taxon>
        <taxon>Methanomada group</taxon>
        <taxon>Methanococci</taxon>
        <taxon>Methanococcales</taxon>
        <taxon>Methanococcaceae</taxon>
        <taxon>Methanothermococcus</taxon>
    </lineage>
</organism>
<dbReference type="STRING" id="647113.Metok_0435"/>
<keyword evidence="5" id="KW-1185">Reference proteome</keyword>
<dbReference type="PANTHER" id="PTHR12818">
    <property type="entry name" value="TRNA (ADENINE(37)-N6)-METHYLTRANSFERASE"/>
    <property type="match status" value="1"/>
</dbReference>
<keyword evidence="1" id="KW-0949">S-adenosyl-L-methionine</keyword>
<dbReference type="PROSITE" id="PS51668">
    <property type="entry name" value="TSAA_2"/>
    <property type="match status" value="1"/>
</dbReference>
<dbReference type="AlphaFoldDB" id="F8AKS7"/>
<dbReference type="HOGENOM" id="CLU_013458_2_2_2"/>
<dbReference type="KEGG" id="mok:Metok_0435"/>
<dbReference type="InterPro" id="IPR023370">
    <property type="entry name" value="TrmO-like_N"/>
</dbReference>
<dbReference type="OrthoDB" id="40408at2157"/>
<dbReference type="SUPFAM" id="SSF118196">
    <property type="entry name" value="YaeB-like"/>
    <property type="match status" value="1"/>
</dbReference>
<feature type="domain" description="TsaA-like" evidence="3">
    <location>
        <begin position="5"/>
        <end position="121"/>
    </location>
</feature>
<comment type="similarity">
    <text evidence="2">Belongs to the tRNA methyltransferase O family.</text>
</comment>
<dbReference type="Pfam" id="PF01980">
    <property type="entry name" value="TrmO_N"/>
    <property type="match status" value="1"/>
</dbReference>
<name>F8AKS7_METOI</name>
<reference evidence="4" key="1">
    <citation type="submission" date="2011-05" db="EMBL/GenBank/DDBJ databases">
        <title>Complete sequence of chromosome of Methanothermococcus okinawensis IH1.</title>
        <authorList>
            <consortium name="US DOE Joint Genome Institute"/>
            <person name="Lucas S."/>
            <person name="Han J."/>
            <person name="Lapidus A."/>
            <person name="Cheng J.-F."/>
            <person name="Goodwin L."/>
            <person name="Pitluck S."/>
            <person name="Peters L."/>
            <person name="Mikhailova N."/>
            <person name="Held B."/>
            <person name="Han C."/>
            <person name="Tapia R."/>
            <person name="Land M."/>
            <person name="Hauser L."/>
            <person name="Kyrpides N."/>
            <person name="Ivanova N."/>
            <person name="Pagani I."/>
            <person name="Sieprawska-Lupa M."/>
            <person name="Takai K."/>
            <person name="Miyazaki J."/>
            <person name="Whitman W."/>
            <person name="Woyke T."/>
        </authorList>
    </citation>
    <scope>NUCLEOTIDE SEQUENCE [LARGE SCALE GENOMIC DNA]</scope>
    <source>
        <strain evidence="4">IH1</strain>
    </source>
</reference>
<dbReference type="InterPro" id="IPR023368">
    <property type="entry name" value="UPF0066_cons_site"/>
</dbReference>
<evidence type="ECO:0000313" key="4">
    <source>
        <dbReference type="EMBL" id="AEH06419.1"/>
    </source>
</evidence>
<dbReference type="Gene3D" id="2.40.30.70">
    <property type="entry name" value="YaeB-like"/>
    <property type="match status" value="1"/>
</dbReference>